<dbReference type="Pfam" id="PF07729">
    <property type="entry name" value="FCD"/>
    <property type="match status" value="1"/>
</dbReference>
<reference evidence="5" key="1">
    <citation type="journal article" date="2014" name="Int. J. Syst. Evol. Microbiol.">
        <title>Complete genome sequence of Corynebacterium casei LMG S-19264T (=DSM 44701T), isolated from a smear-ripened cheese.</title>
        <authorList>
            <consortium name="US DOE Joint Genome Institute (JGI-PGF)"/>
            <person name="Walter F."/>
            <person name="Albersmeier A."/>
            <person name="Kalinowski J."/>
            <person name="Ruckert C."/>
        </authorList>
    </citation>
    <scope>NUCLEOTIDE SEQUENCE</scope>
    <source>
        <strain evidence="5">CGMCC 1.15725</strain>
    </source>
</reference>
<dbReference type="SUPFAM" id="SSF46785">
    <property type="entry name" value="Winged helix' DNA-binding domain"/>
    <property type="match status" value="1"/>
</dbReference>
<dbReference type="SUPFAM" id="SSF48008">
    <property type="entry name" value="GntR ligand-binding domain-like"/>
    <property type="match status" value="1"/>
</dbReference>
<dbReference type="CDD" id="cd07377">
    <property type="entry name" value="WHTH_GntR"/>
    <property type="match status" value="1"/>
</dbReference>
<keyword evidence="6" id="KW-1185">Reference proteome</keyword>
<dbReference type="Pfam" id="PF00392">
    <property type="entry name" value="GntR"/>
    <property type="match status" value="1"/>
</dbReference>
<dbReference type="InterPro" id="IPR036390">
    <property type="entry name" value="WH_DNA-bd_sf"/>
</dbReference>
<keyword evidence="2" id="KW-0238">DNA-binding</keyword>
<evidence type="ECO:0000259" key="4">
    <source>
        <dbReference type="PROSITE" id="PS50949"/>
    </source>
</evidence>
<dbReference type="RefSeq" id="WP_189047469.1">
    <property type="nucleotide sequence ID" value="NZ_BMJQ01000008.1"/>
</dbReference>
<feature type="domain" description="HTH gntR-type" evidence="4">
    <location>
        <begin position="15"/>
        <end position="82"/>
    </location>
</feature>
<dbReference type="InterPro" id="IPR036388">
    <property type="entry name" value="WH-like_DNA-bd_sf"/>
</dbReference>
<keyword evidence="1" id="KW-0805">Transcription regulation</keyword>
<evidence type="ECO:0000256" key="3">
    <source>
        <dbReference type="ARBA" id="ARBA00023163"/>
    </source>
</evidence>
<comment type="caution">
    <text evidence="5">The sequence shown here is derived from an EMBL/GenBank/DDBJ whole genome shotgun (WGS) entry which is preliminary data.</text>
</comment>
<proteinExistence type="predicted"/>
<dbReference type="Gene3D" id="1.20.120.530">
    <property type="entry name" value="GntR ligand-binding domain-like"/>
    <property type="match status" value="1"/>
</dbReference>
<dbReference type="InterPro" id="IPR000524">
    <property type="entry name" value="Tscrpt_reg_HTH_GntR"/>
</dbReference>
<organism evidence="5 6">
    <name type="scientific">Aliidongia dinghuensis</name>
    <dbReference type="NCBI Taxonomy" id="1867774"/>
    <lineage>
        <taxon>Bacteria</taxon>
        <taxon>Pseudomonadati</taxon>
        <taxon>Pseudomonadota</taxon>
        <taxon>Alphaproteobacteria</taxon>
        <taxon>Rhodospirillales</taxon>
        <taxon>Dongiaceae</taxon>
        <taxon>Aliidongia</taxon>
    </lineage>
</organism>
<dbReference type="SMART" id="SM00895">
    <property type="entry name" value="FCD"/>
    <property type="match status" value="1"/>
</dbReference>
<dbReference type="AlphaFoldDB" id="A0A8J2YUC5"/>
<dbReference type="InterPro" id="IPR008920">
    <property type="entry name" value="TF_FadR/GntR_C"/>
</dbReference>
<evidence type="ECO:0000256" key="1">
    <source>
        <dbReference type="ARBA" id="ARBA00023015"/>
    </source>
</evidence>
<dbReference type="PROSITE" id="PS50949">
    <property type="entry name" value="HTH_GNTR"/>
    <property type="match status" value="1"/>
</dbReference>
<dbReference type="PRINTS" id="PR00035">
    <property type="entry name" value="HTHGNTR"/>
</dbReference>
<accession>A0A8J2YUC5</accession>
<evidence type="ECO:0000313" key="6">
    <source>
        <dbReference type="Proteomes" id="UP000646365"/>
    </source>
</evidence>
<dbReference type="EMBL" id="BMJQ01000008">
    <property type="protein sequence ID" value="GGF23318.1"/>
    <property type="molecule type" value="Genomic_DNA"/>
</dbReference>
<dbReference type="PANTHER" id="PTHR43537:SF50">
    <property type="entry name" value="TRANSCRIPTIONAL REGULATORY PROTEIN"/>
    <property type="match status" value="1"/>
</dbReference>
<protein>
    <submittedName>
        <fullName evidence="5">Transcriptional regulator</fullName>
    </submittedName>
</protein>
<sequence length="232" mass="25964">MSELEPPLPPPGHSLTLHDGLLGRLRDMIIEGEWAPGTRLRERELTEWLGVSRTPLREALKVLAAERLIELTPNRGARVASLGEAEIRHMFELMGALEALAGRLAAERVSEADLLELNAMHLQMRAHYVRRDLPAYFRLNQAIHRRIVAAAGNPLLAQSYDQLAGRIRRPRFLASQWSPERWAQAVEEHEAIMVALTRRDGALLAQLLEAHLAHKAEALLAHLTPDAVEQAV</sequence>
<dbReference type="InterPro" id="IPR011711">
    <property type="entry name" value="GntR_C"/>
</dbReference>
<dbReference type="Proteomes" id="UP000646365">
    <property type="component" value="Unassembled WGS sequence"/>
</dbReference>
<dbReference type="GO" id="GO:0003700">
    <property type="term" value="F:DNA-binding transcription factor activity"/>
    <property type="evidence" value="ECO:0007669"/>
    <property type="project" value="InterPro"/>
</dbReference>
<dbReference type="SMART" id="SM00345">
    <property type="entry name" value="HTH_GNTR"/>
    <property type="match status" value="1"/>
</dbReference>
<keyword evidence="3" id="KW-0804">Transcription</keyword>
<dbReference type="Gene3D" id="1.10.10.10">
    <property type="entry name" value="Winged helix-like DNA-binding domain superfamily/Winged helix DNA-binding domain"/>
    <property type="match status" value="1"/>
</dbReference>
<name>A0A8J2YUC5_9PROT</name>
<gene>
    <name evidence="5" type="ORF">GCM10011611_31750</name>
</gene>
<evidence type="ECO:0000313" key="5">
    <source>
        <dbReference type="EMBL" id="GGF23318.1"/>
    </source>
</evidence>
<dbReference type="PANTHER" id="PTHR43537">
    <property type="entry name" value="TRANSCRIPTIONAL REGULATOR, GNTR FAMILY"/>
    <property type="match status" value="1"/>
</dbReference>
<dbReference type="GO" id="GO:0003677">
    <property type="term" value="F:DNA binding"/>
    <property type="evidence" value="ECO:0007669"/>
    <property type="project" value="UniProtKB-KW"/>
</dbReference>
<evidence type="ECO:0000256" key="2">
    <source>
        <dbReference type="ARBA" id="ARBA00023125"/>
    </source>
</evidence>
<reference evidence="5" key="2">
    <citation type="submission" date="2020-09" db="EMBL/GenBank/DDBJ databases">
        <authorList>
            <person name="Sun Q."/>
            <person name="Zhou Y."/>
        </authorList>
    </citation>
    <scope>NUCLEOTIDE SEQUENCE</scope>
    <source>
        <strain evidence="5">CGMCC 1.15725</strain>
    </source>
</reference>